<evidence type="ECO:0000313" key="1">
    <source>
        <dbReference type="EMBL" id="MBC5621955.1"/>
    </source>
</evidence>
<organism evidence="1 2">
    <name type="scientific">Butyricimonas hominis</name>
    <dbReference type="NCBI Taxonomy" id="2763032"/>
    <lineage>
        <taxon>Bacteria</taxon>
        <taxon>Pseudomonadati</taxon>
        <taxon>Bacteroidota</taxon>
        <taxon>Bacteroidia</taxon>
        <taxon>Bacteroidales</taxon>
        <taxon>Odoribacteraceae</taxon>
        <taxon>Butyricimonas</taxon>
    </lineage>
</organism>
<dbReference type="Pfam" id="PF13310">
    <property type="entry name" value="Virulence_RhuM"/>
    <property type="match status" value="1"/>
</dbReference>
<dbReference type="PIRSF" id="PIRSF015268">
    <property type="entry name" value="Virulence_RhuM"/>
    <property type="match status" value="1"/>
</dbReference>
<dbReference type="InterPro" id="IPR011204">
    <property type="entry name" value="Virulence_RhuM-like"/>
</dbReference>
<sequence>MSKKLQIHNSTAEFLIFQLESKEEGIEVLYQDETLWLTQDAIALLFDKGRSTIAEHLQNIFQSQELQEDSVCRKFRRTATDGKDYATKYYNLDAVISIGYRTNSVRATQFRQWCTYVLRQFAIRGYVIDKKRMENGTFINEDYFEHLLAEIREIRLSERRFYQKLTDIYATSIDYNRDAPTTRMFFKKVQNKMHYAIHGHTAAELIVERANAEKEHMGLTTWEKAPDGKIVRTDVAIAKNYLKADELESMGRIVNAFLDLAEDRAKRHIPMTMEDWSTRIDKFLDSDDRPILTDTGKISAEQAKLYAESEFEKYRIIQDRLFQSDFDKYNTDNLLDFNCEEK</sequence>
<name>A0ABR7D394_9BACT</name>
<dbReference type="EMBL" id="JACOOH010000005">
    <property type="protein sequence ID" value="MBC5621955.1"/>
    <property type="molecule type" value="Genomic_DNA"/>
</dbReference>
<keyword evidence="2" id="KW-1185">Reference proteome</keyword>
<gene>
    <name evidence="1" type="ORF">H8S64_12680</name>
</gene>
<dbReference type="PANTHER" id="PTHR35810">
    <property type="entry name" value="CYTOPLASMIC PROTEIN-RELATED"/>
    <property type="match status" value="1"/>
</dbReference>
<accession>A0ABR7D394</accession>
<evidence type="ECO:0000313" key="2">
    <source>
        <dbReference type="Proteomes" id="UP000646484"/>
    </source>
</evidence>
<proteinExistence type="predicted"/>
<protein>
    <submittedName>
        <fullName evidence="1">Virulence RhuM family protein</fullName>
    </submittedName>
</protein>
<dbReference type="Proteomes" id="UP000646484">
    <property type="component" value="Unassembled WGS sequence"/>
</dbReference>
<reference evidence="1 2" key="1">
    <citation type="submission" date="2020-08" db="EMBL/GenBank/DDBJ databases">
        <title>Genome public.</title>
        <authorList>
            <person name="Liu C."/>
            <person name="Sun Q."/>
        </authorList>
    </citation>
    <scope>NUCLEOTIDE SEQUENCE [LARGE SCALE GENOMIC DNA]</scope>
    <source>
        <strain evidence="1 2">NSJ-56</strain>
    </source>
</reference>
<dbReference type="RefSeq" id="WP_186976366.1">
    <property type="nucleotide sequence ID" value="NZ_JACOOH010000005.1"/>
</dbReference>
<dbReference type="PANTHER" id="PTHR35810:SF1">
    <property type="entry name" value="CYTOPLASMIC PROTEIN"/>
    <property type="match status" value="1"/>
</dbReference>
<comment type="caution">
    <text evidence="1">The sequence shown here is derived from an EMBL/GenBank/DDBJ whole genome shotgun (WGS) entry which is preliminary data.</text>
</comment>